<dbReference type="InterPro" id="IPR050863">
    <property type="entry name" value="CenT-Element_Derived"/>
</dbReference>
<dbReference type="GO" id="GO:0003677">
    <property type="term" value="F:DNA binding"/>
    <property type="evidence" value="ECO:0007669"/>
    <property type="project" value="UniProtKB-KW"/>
</dbReference>
<dbReference type="PROSITE" id="PS51253">
    <property type="entry name" value="HTH_CENPB"/>
    <property type="match status" value="1"/>
</dbReference>
<dbReference type="PANTHER" id="PTHR19303:SF73">
    <property type="entry name" value="PROTEIN PDC2"/>
    <property type="match status" value="1"/>
</dbReference>
<dbReference type="EMBL" id="MCBQ01017799">
    <property type="protein sequence ID" value="RKF59056.1"/>
    <property type="molecule type" value="Genomic_DNA"/>
</dbReference>
<dbReference type="AlphaFoldDB" id="A0A420HNR3"/>
<dbReference type="PANTHER" id="PTHR19303">
    <property type="entry name" value="TRANSPOSON"/>
    <property type="match status" value="1"/>
</dbReference>
<dbReference type="InterPro" id="IPR006600">
    <property type="entry name" value="HTH_CenpB_DNA-bd_dom"/>
</dbReference>
<dbReference type="Gene3D" id="1.10.10.60">
    <property type="entry name" value="Homeodomain-like"/>
    <property type="match status" value="2"/>
</dbReference>
<keyword evidence="1" id="KW-0238">DNA-binding</keyword>
<evidence type="ECO:0000313" key="4">
    <source>
        <dbReference type="Proteomes" id="UP000283383"/>
    </source>
</evidence>
<dbReference type="SMART" id="SM00674">
    <property type="entry name" value="CENPB"/>
    <property type="match status" value="1"/>
</dbReference>
<protein>
    <submittedName>
        <fullName evidence="3">CENP-B-like protein 2</fullName>
    </submittedName>
</protein>
<comment type="caution">
    <text evidence="3">The sequence shown here is derived from an EMBL/GenBank/DDBJ whole genome shotgun (WGS) entry which is preliminary data.</text>
</comment>
<gene>
    <name evidence="3" type="ORF">GcM3_177014</name>
</gene>
<dbReference type="STRING" id="62708.A0A420HNR3"/>
<accession>A0A420HNR3</accession>
<evidence type="ECO:0000259" key="2">
    <source>
        <dbReference type="PROSITE" id="PS51253"/>
    </source>
</evidence>
<organism evidence="3 4">
    <name type="scientific">Golovinomyces cichoracearum</name>
    <dbReference type="NCBI Taxonomy" id="62708"/>
    <lineage>
        <taxon>Eukaryota</taxon>
        <taxon>Fungi</taxon>
        <taxon>Dikarya</taxon>
        <taxon>Ascomycota</taxon>
        <taxon>Pezizomycotina</taxon>
        <taxon>Leotiomycetes</taxon>
        <taxon>Erysiphales</taxon>
        <taxon>Erysiphaceae</taxon>
        <taxon>Golovinomyces</taxon>
    </lineage>
</organism>
<dbReference type="GO" id="GO:0005634">
    <property type="term" value="C:nucleus"/>
    <property type="evidence" value="ECO:0007669"/>
    <property type="project" value="TreeGrafter"/>
</dbReference>
<dbReference type="Pfam" id="PF18107">
    <property type="entry name" value="HTH_ABP1_N"/>
    <property type="match status" value="1"/>
</dbReference>
<dbReference type="Pfam" id="PF03221">
    <property type="entry name" value="HTH_Tnp_Tc5"/>
    <property type="match status" value="1"/>
</dbReference>
<name>A0A420HNR3_9PEZI</name>
<feature type="domain" description="HTH CENPB-type" evidence="2">
    <location>
        <begin position="73"/>
        <end position="149"/>
    </location>
</feature>
<evidence type="ECO:0000256" key="1">
    <source>
        <dbReference type="ARBA" id="ARBA00023125"/>
    </source>
</evidence>
<dbReference type="Pfam" id="PF03184">
    <property type="entry name" value="DDE_1"/>
    <property type="match status" value="1"/>
</dbReference>
<dbReference type="Proteomes" id="UP000283383">
    <property type="component" value="Unassembled WGS sequence"/>
</dbReference>
<dbReference type="InterPro" id="IPR041188">
    <property type="entry name" value="HTH_ABP1_N"/>
</dbReference>
<dbReference type="InterPro" id="IPR004875">
    <property type="entry name" value="DDE_SF_endonuclease_dom"/>
</dbReference>
<dbReference type="InterPro" id="IPR009057">
    <property type="entry name" value="Homeodomain-like_sf"/>
</dbReference>
<keyword evidence="4" id="KW-1185">Reference proteome</keyword>
<sequence>MPKISQKRVAITDQQRQMIRQRHKLHPNSQQGLIAWFASQPRGRNLTQGQVSVILSDKYQYLDSDPQNKSELKSKRNYLRRYEELELALFEWQQRMQGKRAVITGDILKAKARELWQRLPQYTPEMEEPKWSNGWLESFKKKFNIKEYVQHGEGAAADINSDANIAQIKELRDLCSRYPEKDIFNMDEAGLFWKMAPTRSLATESTSGGKKIKDRLTLAFTINATGSEKLEMWVIGSSKSPRCFKNINLKHLNIKYRHNKSKWMTGLIMKEYLEWLDDRMKYRKILLLLDRFAGHELAVRLLGGLEGLQNVRIAWLPANTTSHWQPLDQGIIACFKLAYRKQAIQWSQIAWEGLEACVIQRCWWKSTLISRPDSQELEPDFFTTQSEELGAQIAGFFGDPIPIRDFLEPAEEIIVEQDSDIFEAIVNRYSIIDGDGDGDDCDDEFEEIRPSVSEASKALDTLQSFIFLGKNGGKISVFKALNQIGNEISQERRDRFTQSSIDNWLVRSQV</sequence>
<reference evidence="3 4" key="1">
    <citation type="journal article" date="2018" name="BMC Genomics">
        <title>Comparative genome analyses reveal sequence features reflecting distinct modes of host-adaptation between dicot and monocot powdery mildew.</title>
        <authorList>
            <person name="Wu Y."/>
            <person name="Ma X."/>
            <person name="Pan Z."/>
            <person name="Kale S.D."/>
            <person name="Song Y."/>
            <person name="King H."/>
            <person name="Zhang Q."/>
            <person name="Presley C."/>
            <person name="Deng X."/>
            <person name="Wei C.I."/>
            <person name="Xiao S."/>
        </authorList>
    </citation>
    <scope>NUCLEOTIDE SEQUENCE [LARGE SCALE GENOMIC DNA]</scope>
    <source>
        <strain evidence="3">UMSG3</strain>
    </source>
</reference>
<dbReference type="SUPFAM" id="SSF46689">
    <property type="entry name" value="Homeodomain-like"/>
    <property type="match status" value="2"/>
</dbReference>
<proteinExistence type="predicted"/>
<evidence type="ECO:0000313" key="3">
    <source>
        <dbReference type="EMBL" id="RKF59056.1"/>
    </source>
</evidence>